<organism evidence="8 9">
    <name type="scientific">Compostibacter hankyongensis</name>
    <dbReference type="NCBI Taxonomy" id="1007089"/>
    <lineage>
        <taxon>Bacteria</taxon>
        <taxon>Pseudomonadati</taxon>
        <taxon>Bacteroidota</taxon>
        <taxon>Chitinophagia</taxon>
        <taxon>Chitinophagales</taxon>
        <taxon>Chitinophagaceae</taxon>
        <taxon>Compostibacter</taxon>
    </lineage>
</organism>
<dbReference type="PANTHER" id="PTHR40088:SF2">
    <property type="entry name" value="SECRETED SUGAR HYDROLASE"/>
    <property type="match status" value="1"/>
</dbReference>
<feature type="domain" description="Glycoside hydrolase 120 insertion" evidence="7">
    <location>
        <begin position="117"/>
        <end position="218"/>
    </location>
</feature>
<reference evidence="9" key="1">
    <citation type="journal article" date="2019" name="Int. J. Syst. Evol. Microbiol.">
        <title>The Global Catalogue of Microorganisms (GCM) 10K type strain sequencing project: providing services to taxonomists for standard genome sequencing and annotation.</title>
        <authorList>
            <consortium name="The Broad Institute Genomics Platform"/>
            <consortium name="The Broad Institute Genome Sequencing Center for Infectious Disease"/>
            <person name="Wu L."/>
            <person name="Ma J."/>
        </authorList>
    </citation>
    <scope>NUCLEOTIDE SEQUENCE [LARGE SCALE GENOMIC DNA]</scope>
    <source>
        <strain evidence="9">JCM 17664</strain>
    </source>
</reference>
<dbReference type="InterPro" id="IPR052052">
    <property type="entry name" value="Polysaccharide_Lyase_9"/>
</dbReference>
<name>A0ABP8FLN5_9BACT</name>
<protein>
    <recommendedName>
        <fullName evidence="10">DUF1565 domain-containing protein</fullName>
    </recommendedName>
</protein>
<evidence type="ECO:0000256" key="4">
    <source>
        <dbReference type="SAM" id="SignalP"/>
    </source>
</evidence>
<dbReference type="InterPro" id="IPR011050">
    <property type="entry name" value="Pectin_lyase_fold/virulence"/>
</dbReference>
<dbReference type="Proteomes" id="UP001501207">
    <property type="component" value="Unassembled WGS sequence"/>
</dbReference>
<dbReference type="InterPro" id="IPR011459">
    <property type="entry name" value="DUF1565"/>
</dbReference>
<evidence type="ECO:0000256" key="2">
    <source>
        <dbReference type="ARBA" id="ARBA00022525"/>
    </source>
</evidence>
<evidence type="ECO:0000256" key="3">
    <source>
        <dbReference type="ARBA" id="ARBA00022729"/>
    </source>
</evidence>
<evidence type="ECO:0008006" key="10">
    <source>
        <dbReference type="Google" id="ProtNLM"/>
    </source>
</evidence>
<accession>A0ABP8FLN5</accession>
<evidence type="ECO:0000313" key="9">
    <source>
        <dbReference type="Proteomes" id="UP001501207"/>
    </source>
</evidence>
<dbReference type="Pfam" id="PF07602">
    <property type="entry name" value="DUF1565"/>
    <property type="match status" value="1"/>
</dbReference>
<dbReference type="EMBL" id="BAABFN010000002">
    <property type="protein sequence ID" value="GAA4306416.1"/>
    <property type="molecule type" value="Genomic_DNA"/>
</dbReference>
<comment type="caution">
    <text evidence="8">The sequence shown here is derived from an EMBL/GenBank/DDBJ whole genome shotgun (WGS) entry which is preliminary data.</text>
</comment>
<dbReference type="PANTHER" id="PTHR40088">
    <property type="entry name" value="PECTATE LYASE (EUROFUNG)"/>
    <property type="match status" value="1"/>
</dbReference>
<feature type="signal peptide" evidence="4">
    <location>
        <begin position="1"/>
        <end position="35"/>
    </location>
</feature>
<keyword evidence="2" id="KW-0964">Secreted</keyword>
<evidence type="ECO:0000259" key="5">
    <source>
        <dbReference type="Pfam" id="PF07602"/>
    </source>
</evidence>
<dbReference type="SUPFAM" id="SSF51126">
    <property type="entry name" value="Pectin lyase-like"/>
    <property type="match status" value="1"/>
</dbReference>
<evidence type="ECO:0000313" key="8">
    <source>
        <dbReference type="EMBL" id="GAA4306416.1"/>
    </source>
</evidence>
<evidence type="ECO:0000256" key="1">
    <source>
        <dbReference type="ARBA" id="ARBA00004613"/>
    </source>
</evidence>
<feature type="chain" id="PRO_5046650935" description="DUF1565 domain-containing protein" evidence="4">
    <location>
        <begin position="36"/>
        <end position="628"/>
    </location>
</feature>
<evidence type="ECO:0000259" key="7">
    <source>
        <dbReference type="Pfam" id="PF21258"/>
    </source>
</evidence>
<evidence type="ECO:0000259" key="6">
    <source>
        <dbReference type="Pfam" id="PF13229"/>
    </source>
</evidence>
<keyword evidence="3 4" id="KW-0732">Signal</keyword>
<keyword evidence="9" id="KW-1185">Reference proteome</keyword>
<dbReference type="Pfam" id="PF21258">
    <property type="entry name" value="Glyco_hydro_120_ins"/>
    <property type="match status" value="1"/>
</dbReference>
<dbReference type="InterPro" id="IPR012334">
    <property type="entry name" value="Pectin_lyas_fold"/>
</dbReference>
<dbReference type="Pfam" id="PF13229">
    <property type="entry name" value="Beta_helix"/>
    <property type="match status" value="1"/>
</dbReference>
<gene>
    <name evidence="8" type="ORF">GCM10023143_12330</name>
</gene>
<dbReference type="InterPro" id="IPR049169">
    <property type="entry name" value="Glyco_hydro_120_ins"/>
</dbReference>
<feature type="domain" description="DUF1565" evidence="5">
    <location>
        <begin position="45"/>
        <end position="84"/>
    </location>
</feature>
<dbReference type="InterPro" id="IPR039448">
    <property type="entry name" value="Beta_helix"/>
</dbReference>
<sequence>MHNRRNEKQYKQKGMSIKMSAMPGICLLLAMLAPAAYGKTLHVSVKGNDANPGTPELPLRTIQHAAELARAGDTVMVHEGIYREYVNPPRGGASDAKRIVYEAAPGEKAVIKGSELIKGWTRVKNEVWRVKIPNSFFGGFNPYKDLIHGDWFDRRGRDHHSGAVYLNGDWLTEAAALDEVLAPGGKSDSLWFGRVDGDSTTIWARFGGADPNRQTVEINVRRTVFYPEKTGIDYITVRGFTLEDAATPWAPPTAQQIGLIGPNWSKGWVIEDNVVRYSMCSGISLGKYGDRWDNTSANSAGGYVETVQRALKDGWTPEQVGHHVVKNNLIAHCEQAGIVGSLGAIFSTVSGNTIHDICSRRWLAGAEQAGIKFHAAVDVSITGNHIYRTCLGIWLDWMAQGTYVSGNLLNDNGGDMFVEVDHGPFTVVNNLFLSRATVTIRSQGGAYLHNLFAGAVRVMSYDARQTPFLKRHSTGIAGFHDNPLGDNCFYNNIFSGHTDLRIYDTVALSSKMDGNVFLHGARPSDKEARPVVGQNFDPGIRLIKSQEGFALQARFDKGWMSGQKRKLVTAALLGKTVISGLPYEAPDGQPIRIDTDYYGKPRNKDNPAPGPFEDFRAGENLFDVYRKK</sequence>
<dbReference type="Gene3D" id="2.160.20.10">
    <property type="entry name" value="Single-stranded right-handed beta-helix, Pectin lyase-like"/>
    <property type="match status" value="2"/>
</dbReference>
<comment type="subcellular location">
    <subcellularLocation>
        <location evidence="1">Secreted</location>
    </subcellularLocation>
</comment>
<proteinExistence type="predicted"/>
<feature type="domain" description="Right handed beta helix" evidence="6">
    <location>
        <begin position="320"/>
        <end position="440"/>
    </location>
</feature>